<dbReference type="Gramene" id="rna23714">
    <property type="protein sequence ID" value="RHN61273.1"/>
    <property type="gene ID" value="gene23714"/>
</dbReference>
<dbReference type="EMBL" id="CM001220">
    <property type="protein sequence ID" value="AES89071.1"/>
    <property type="molecule type" value="Genomic_DNA"/>
</dbReference>
<feature type="chain" id="PRO_5014572887" description="Transmembrane protein" evidence="1">
    <location>
        <begin position="23"/>
        <end position="173"/>
    </location>
</feature>
<evidence type="ECO:0000256" key="1">
    <source>
        <dbReference type="SAM" id="SignalP"/>
    </source>
</evidence>
<protein>
    <recommendedName>
        <fullName evidence="8">Transmembrane protein</fullName>
    </recommendedName>
</protein>
<evidence type="ECO:0000313" key="4">
    <source>
        <dbReference type="EMBL" id="RHN61273.1"/>
    </source>
</evidence>
<proteinExistence type="predicted"/>
<dbReference type="AlphaFoldDB" id="G7JG31"/>
<feature type="signal peptide" evidence="1">
    <location>
        <begin position="1"/>
        <end position="22"/>
    </location>
</feature>
<reference evidence="4" key="5">
    <citation type="journal article" date="2018" name="Nat. Plants">
        <title>Whole-genome landscape of Medicago truncatula symbiotic genes.</title>
        <authorList>
            <person name="Pecrix Y."/>
            <person name="Gamas P."/>
            <person name="Carrere S."/>
        </authorList>
    </citation>
    <scope>NUCLEOTIDE SEQUENCE</scope>
    <source>
        <tissue evidence="4">Leaves</tissue>
    </source>
</reference>
<dbReference type="EMBL" id="PSQE01000004">
    <property type="protein sequence ID" value="RHN61273.1"/>
    <property type="molecule type" value="Genomic_DNA"/>
</dbReference>
<dbReference type="EnsemblPlants" id="AES89070">
    <property type="protein sequence ID" value="AES89070"/>
    <property type="gene ID" value="MTR_4g069700"/>
</dbReference>
<evidence type="ECO:0000313" key="3">
    <source>
        <dbReference type="EMBL" id="AES89071.1"/>
    </source>
</evidence>
<evidence type="ECO:0008006" key="8">
    <source>
        <dbReference type="Google" id="ProtNLM"/>
    </source>
</evidence>
<dbReference type="Proteomes" id="UP000265566">
    <property type="component" value="Chromosome 4"/>
</dbReference>
<reference evidence="7" key="4">
    <citation type="journal article" date="2018" name="Nat. Plants">
        <title>Whole-genome landscape of Medicago truncatula symbiotic genes.</title>
        <authorList>
            <person name="Pecrix Y."/>
            <person name="Staton S.E."/>
            <person name="Sallet E."/>
            <person name="Lelandais-Briere C."/>
            <person name="Moreau S."/>
            <person name="Carrere S."/>
            <person name="Blein T."/>
            <person name="Jardinaud M.F."/>
            <person name="Latrasse D."/>
            <person name="Zouine M."/>
            <person name="Zahm M."/>
            <person name="Kreplak J."/>
            <person name="Mayjonade B."/>
            <person name="Satge C."/>
            <person name="Perez M."/>
            <person name="Cauet S."/>
            <person name="Marande W."/>
            <person name="Chantry-Darmon C."/>
            <person name="Lopez-Roques C."/>
            <person name="Bouchez O."/>
            <person name="Berard A."/>
            <person name="Debelle F."/>
            <person name="Munos S."/>
            <person name="Bendahmane A."/>
            <person name="Berges H."/>
            <person name="Niebel A."/>
            <person name="Buitink J."/>
            <person name="Frugier F."/>
            <person name="Benhamed M."/>
            <person name="Crespi M."/>
            <person name="Gouzy J."/>
            <person name="Gamas P."/>
        </authorList>
    </citation>
    <scope>NUCLEOTIDE SEQUENCE [LARGE SCALE GENOMIC DNA]</scope>
    <source>
        <strain evidence="7">cv. Jemalong A17</strain>
    </source>
</reference>
<evidence type="ECO:0000313" key="2">
    <source>
        <dbReference type="EMBL" id="AES89070.1"/>
    </source>
</evidence>
<dbReference type="EnsemblPlants" id="AES89071">
    <property type="protein sequence ID" value="AES89071"/>
    <property type="gene ID" value="MTR_4g069720"/>
</dbReference>
<reference evidence="5" key="3">
    <citation type="submission" date="2015-04" db="UniProtKB">
        <authorList>
            <consortium name="EnsemblPlants"/>
        </authorList>
    </citation>
    <scope>IDENTIFICATION</scope>
    <source>
        <strain evidence="5">cv. Jemalong A17</strain>
    </source>
</reference>
<keyword evidence="6" id="KW-1185">Reference proteome</keyword>
<gene>
    <name evidence="2" type="ordered locus">MTR_4g069700</name>
    <name evidence="3" type="ordered locus">MTR_4g069720</name>
    <name evidence="4" type="ORF">MtrunA17_Chr4g0034791</name>
</gene>
<name>G7JG31_MEDTR</name>
<keyword evidence="1" id="KW-0732">Signal</keyword>
<evidence type="ECO:0000313" key="5">
    <source>
        <dbReference type="EnsemblPlants" id="AES89070"/>
    </source>
</evidence>
<dbReference type="Proteomes" id="UP000002051">
    <property type="component" value="Chromosome 4"/>
</dbReference>
<dbReference type="PaxDb" id="3880-AES89070"/>
<reference evidence="3 6" key="1">
    <citation type="journal article" date="2011" name="Nature">
        <title>The Medicago genome provides insight into the evolution of rhizobial symbioses.</title>
        <authorList>
            <person name="Young N.D."/>
            <person name="Debelle F."/>
            <person name="Oldroyd G.E."/>
            <person name="Geurts R."/>
            <person name="Cannon S.B."/>
            <person name="Udvardi M.K."/>
            <person name="Benedito V.A."/>
            <person name="Mayer K.F."/>
            <person name="Gouzy J."/>
            <person name="Schoof H."/>
            <person name="Van de Peer Y."/>
            <person name="Proost S."/>
            <person name="Cook D.R."/>
            <person name="Meyers B.C."/>
            <person name="Spannagl M."/>
            <person name="Cheung F."/>
            <person name="De Mita S."/>
            <person name="Krishnakumar V."/>
            <person name="Gundlach H."/>
            <person name="Zhou S."/>
            <person name="Mudge J."/>
            <person name="Bharti A.K."/>
            <person name="Murray J.D."/>
            <person name="Naoumkina M.A."/>
            <person name="Rosen B."/>
            <person name="Silverstein K.A."/>
            <person name="Tang H."/>
            <person name="Rombauts S."/>
            <person name="Zhao P.X."/>
            <person name="Zhou P."/>
            <person name="Barbe V."/>
            <person name="Bardou P."/>
            <person name="Bechner M."/>
            <person name="Bellec A."/>
            <person name="Berger A."/>
            <person name="Berges H."/>
            <person name="Bidwell S."/>
            <person name="Bisseling T."/>
            <person name="Choisne N."/>
            <person name="Couloux A."/>
            <person name="Denny R."/>
            <person name="Deshpande S."/>
            <person name="Dai X."/>
            <person name="Doyle J.J."/>
            <person name="Dudez A.M."/>
            <person name="Farmer A.D."/>
            <person name="Fouteau S."/>
            <person name="Franken C."/>
            <person name="Gibelin C."/>
            <person name="Gish J."/>
            <person name="Goldstein S."/>
            <person name="Gonzalez A.J."/>
            <person name="Green P.J."/>
            <person name="Hallab A."/>
            <person name="Hartog M."/>
            <person name="Hua A."/>
            <person name="Humphray S.J."/>
            <person name="Jeong D.H."/>
            <person name="Jing Y."/>
            <person name="Jocker A."/>
            <person name="Kenton S.M."/>
            <person name="Kim D.J."/>
            <person name="Klee K."/>
            <person name="Lai H."/>
            <person name="Lang C."/>
            <person name="Lin S."/>
            <person name="Macmil S.L."/>
            <person name="Magdelenat G."/>
            <person name="Matthews L."/>
            <person name="McCorrison J."/>
            <person name="Monaghan E.L."/>
            <person name="Mun J.H."/>
            <person name="Najar F.Z."/>
            <person name="Nicholson C."/>
            <person name="Noirot C."/>
            <person name="O'Bleness M."/>
            <person name="Paule C.R."/>
            <person name="Poulain J."/>
            <person name="Prion F."/>
            <person name="Qin B."/>
            <person name="Qu C."/>
            <person name="Retzel E.F."/>
            <person name="Riddle C."/>
            <person name="Sallet E."/>
            <person name="Samain S."/>
            <person name="Samson N."/>
            <person name="Sanders I."/>
            <person name="Saurat O."/>
            <person name="Scarpelli C."/>
            <person name="Schiex T."/>
            <person name="Segurens B."/>
            <person name="Severin A.J."/>
            <person name="Sherrier D.J."/>
            <person name="Shi R."/>
            <person name="Sims S."/>
            <person name="Singer S.R."/>
            <person name="Sinharoy S."/>
            <person name="Sterck L."/>
            <person name="Viollet A."/>
            <person name="Wang B.B."/>
            <person name="Wang K."/>
            <person name="Wang M."/>
            <person name="Wang X."/>
            <person name="Warfsmann J."/>
            <person name="Weissenbach J."/>
            <person name="White D.D."/>
            <person name="White J.D."/>
            <person name="Wiley G.B."/>
            <person name="Wincker P."/>
            <person name="Xing Y."/>
            <person name="Yang L."/>
            <person name="Yao Z."/>
            <person name="Ying F."/>
            <person name="Zhai J."/>
            <person name="Zhou L."/>
            <person name="Zuber A."/>
            <person name="Denarie J."/>
            <person name="Dixon R.A."/>
            <person name="May G.D."/>
            <person name="Schwartz D.C."/>
            <person name="Rogers J."/>
            <person name="Quetier F."/>
            <person name="Town C.D."/>
            <person name="Roe B.A."/>
        </authorList>
    </citation>
    <scope>NUCLEOTIDE SEQUENCE [LARGE SCALE GENOMIC DNA]</scope>
    <source>
        <strain evidence="3">A17</strain>
        <strain evidence="5 6">cv. Jemalong A17</strain>
    </source>
</reference>
<evidence type="ECO:0000313" key="7">
    <source>
        <dbReference type="Proteomes" id="UP000265566"/>
    </source>
</evidence>
<sequence length="173" mass="19035">MLIKGAGTSFFLISSFLPLSKTLLVREGLQVQPSSPVSHAISGVVAAGQQAAPPRRRNKTPPFAIFFTFLKILFLALCESELRFLKTSPKQSRSELRFLPQIESVAVLLPCLNPVRSLLAPVWFGLASLLESGSAWILLAFVIVFESFEFIHDLDLFVTVCYRSVCYGSVAAL</sequence>
<dbReference type="EMBL" id="CM001220">
    <property type="protein sequence ID" value="AES89070.1"/>
    <property type="molecule type" value="Genomic_DNA"/>
</dbReference>
<evidence type="ECO:0000313" key="6">
    <source>
        <dbReference type="Proteomes" id="UP000002051"/>
    </source>
</evidence>
<accession>G7JG31</accession>
<organism evidence="3 6">
    <name type="scientific">Medicago truncatula</name>
    <name type="common">Barrel medic</name>
    <name type="synonym">Medicago tribuloides</name>
    <dbReference type="NCBI Taxonomy" id="3880"/>
    <lineage>
        <taxon>Eukaryota</taxon>
        <taxon>Viridiplantae</taxon>
        <taxon>Streptophyta</taxon>
        <taxon>Embryophyta</taxon>
        <taxon>Tracheophyta</taxon>
        <taxon>Spermatophyta</taxon>
        <taxon>Magnoliopsida</taxon>
        <taxon>eudicotyledons</taxon>
        <taxon>Gunneridae</taxon>
        <taxon>Pentapetalae</taxon>
        <taxon>rosids</taxon>
        <taxon>fabids</taxon>
        <taxon>Fabales</taxon>
        <taxon>Fabaceae</taxon>
        <taxon>Papilionoideae</taxon>
        <taxon>50 kb inversion clade</taxon>
        <taxon>NPAAA clade</taxon>
        <taxon>Hologalegina</taxon>
        <taxon>IRL clade</taxon>
        <taxon>Trifolieae</taxon>
        <taxon>Medicago</taxon>
    </lineage>
</organism>
<dbReference type="HOGENOM" id="CLU_1549886_0_0_1"/>
<reference evidence="3 6" key="2">
    <citation type="journal article" date="2014" name="BMC Genomics">
        <title>An improved genome release (version Mt4.0) for the model legume Medicago truncatula.</title>
        <authorList>
            <person name="Tang H."/>
            <person name="Krishnakumar V."/>
            <person name="Bidwell S."/>
            <person name="Rosen B."/>
            <person name="Chan A."/>
            <person name="Zhou S."/>
            <person name="Gentzbittel L."/>
            <person name="Childs K.L."/>
            <person name="Yandell M."/>
            <person name="Gundlach H."/>
            <person name="Mayer K.F."/>
            <person name="Schwartz D.C."/>
            <person name="Town C.D."/>
        </authorList>
    </citation>
    <scope>GENOME REANNOTATION</scope>
    <source>
        <strain evidence="5 6">cv. Jemalong A17</strain>
    </source>
</reference>